<dbReference type="Gene3D" id="3.40.50.300">
    <property type="entry name" value="P-loop containing nucleotide triphosphate hydrolases"/>
    <property type="match status" value="1"/>
</dbReference>
<feature type="non-terminal residue" evidence="4">
    <location>
        <position position="1"/>
    </location>
</feature>
<name>A0A816J283_BRANA</name>
<dbReference type="Proteomes" id="UP001295469">
    <property type="component" value="Chromosome C09"/>
</dbReference>
<gene>
    <name evidence="4" type="ORF">DARMORV10_C09P46640.1</name>
</gene>
<proteinExistence type="inferred from homology"/>
<dbReference type="InterPro" id="IPR027417">
    <property type="entry name" value="P-loop_NTPase"/>
</dbReference>
<dbReference type="GO" id="GO:0016787">
    <property type="term" value="F:hydrolase activity"/>
    <property type="evidence" value="ECO:0007669"/>
    <property type="project" value="UniProtKB-KW"/>
</dbReference>
<evidence type="ECO:0000313" key="4">
    <source>
        <dbReference type="EMBL" id="CAF1762322.1"/>
    </source>
</evidence>
<evidence type="ECO:0000256" key="1">
    <source>
        <dbReference type="RuleBase" id="RU363044"/>
    </source>
</evidence>
<keyword evidence="1" id="KW-0347">Helicase</keyword>
<dbReference type="Pfam" id="PF14214">
    <property type="entry name" value="Helitron_like_N"/>
    <property type="match status" value="1"/>
</dbReference>
<dbReference type="GO" id="GO:0000723">
    <property type="term" value="P:telomere maintenance"/>
    <property type="evidence" value="ECO:0007669"/>
    <property type="project" value="InterPro"/>
</dbReference>
<keyword evidence="1" id="KW-0234">DNA repair</keyword>
<dbReference type="SUPFAM" id="SSF52540">
    <property type="entry name" value="P-loop containing nucleoside triphosphate hydrolases"/>
    <property type="match status" value="1"/>
</dbReference>
<dbReference type="GO" id="GO:0006310">
    <property type="term" value="P:DNA recombination"/>
    <property type="evidence" value="ECO:0007669"/>
    <property type="project" value="UniProtKB-KW"/>
</dbReference>
<dbReference type="GO" id="GO:0006281">
    <property type="term" value="P:DNA repair"/>
    <property type="evidence" value="ECO:0007669"/>
    <property type="project" value="UniProtKB-KW"/>
</dbReference>
<organism evidence="4">
    <name type="scientific">Brassica napus</name>
    <name type="common">Rape</name>
    <dbReference type="NCBI Taxonomy" id="3708"/>
    <lineage>
        <taxon>Eukaryota</taxon>
        <taxon>Viridiplantae</taxon>
        <taxon>Streptophyta</taxon>
        <taxon>Embryophyta</taxon>
        <taxon>Tracheophyta</taxon>
        <taxon>Spermatophyta</taxon>
        <taxon>Magnoliopsida</taxon>
        <taxon>eudicotyledons</taxon>
        <taxon>Gunneridae</taxon>
        <taxon>Pentapetalae</taxon>
        <taxon>rosids</taxon>
        <taxon>malvids</taxon>
        <taxon>Brassicales</taxon>
        <taxon>Brassicaceae</taxon>
        <taxon>Brassiceae</taxon>
        <taxon>Brassica</taxon>
    </lineage>
</organism>
<dbReference type="EMBL" id="HG994373">
    <property type="protein sequence ID" value="CAF1762322.1"/>
    <property type="molecule type" value="Genomic_DNA"/>
</dbReference>
<dbReference type="AlphaFoldDB" id="A0A816J283"/>
<sequence>MKNNYLDAMTICKHFGFPDLFVTFTCNPKWPEITRYVKARKLKAEDRSDIICWIFKIKLDSLMDSLTKKNILRETRSYERSYFRSSLLETLARDIQKMTCEQREIYEQILLAVNKGDGGMFFVSGFGGAGKTFLWKLLSAAIRSRGDIVLNVASSGIASLLLQGDRTAHSRFGIPLNPDEFSSCTMKHGPDHANLVKASSLIIWDEVPMMRKH</sequence>
<evidence type="ECO:0000259" key="2">
    <source>
        <dbReference type="Pfam" id="PF05970"/>
    </source>
</evidence>
<comment type="catalytic activity">
    <reaction evidence="1">
        <text>ATP + H2O = ADP + phosphate + H(+)</text>
        <dbReference type="Rhea" id="RHEA:13065"/>
        <dbReference type="ChEBI" id="CHEBI:15377"/>
        <dbReference type="ChEBI" id="CHEBI:15378"/>
        <dbReference type="ChEBI" id="CHEBI:30616"/>
        <dbReference type="ChEBI" id="CHEBI:43474"/>
        <dbReference type="ChEBI" id="CHEBI:456216"/>
        <dbReference type="EC" id="5.6.2.3"/>
    </reaction>
</comment>
<evidence type="ECO:0000259" key="3">
    <source>
        <dbReference type="Pfam" id="PF14214"/>
    </source>
</evidence>
<keyword evidence="1" id="KW-0067">ATP-binding</keyword>
<protein>
    <recommendedName>
        <fullName evidence="1">ATP-dependent DNA helicase</fullName>
        <ecNumber evidence="1">5.6.2.3</ecNumber>
    </recommendedName>
</protein>
<keyword evidence="1" id="KW-0378">Hydrolase</keyword>
<dbReference type="GO" id="GO:0005524">
    <property type="term" value="F:ATP binding"/>
    <property type="evidence" value="ECO:0007669"/>
    <property type="project" value="UniProtKB-KW"/>
</dbReference>
<keyword evidence="1" id="KW-0227">DNA damage</keyword>
<dbReference type="GO" id="GO:0043139">
    <property type="term" value="F:5'-3' DNA helicase activity"/>
    <property type="evidence" value="ECO:0007669"/>
    <property type="project" value="UniProtKB-EC"/>
</dbReference>
<keyword evidence="1" id="KW-0547">Nucleotide-binding</keyword>
<comment type="similarity">
    <text evidence="1">Belongs to the helicase family.</text>
</comment>
<feature type="domain" description="DNA helicase Pif1-like DEAD-box helicase" evidence="2">
    <location>
        <begin position="98"/>
        <end position="213"/>
    </location>
</feature>
<reference evidence="4" key="1">
    <citation type="submission" date="2021-01" db="EMBL/GenBank/DDBJ databases">
        <authorList>
            <consortium name="Genoscope - CEA"/>
            <person name="William W."/>
        </authorList>
    </citation>
    <scope>NUCLEOTIDE SEQUENCE</scope>
</reference>
<dbReference type="InterPro" id="IPR025476">
    <property type="entry name" value="Helitron_helicase-like"/>
</dbReference>
<comment type="cofactor">
    <cofactor evidence="1">
        <name>Mg(2+)</name>
        <dbReference type="ChEBI" id="CHEBI:18420"/>
    </cofactor>
</comment>
<dbReference type="PANTHER" id="PTHR10492:SF101">
    <property type="entry name" value="ATP-DEPENDENT DNA HELICASE"/>
    <property type="match status" value="1"/>
</dbReference>
<accession>A0A816J283</accession>
<keyword evidence="1" id="KW-0233">DNA recombination</keyword>
<dbReference type="Pfam" id="PF05970">
    <property type="entry name" value="PIF1"/>
    <property type="match status" value="1"/>
</dbReference>
<feature type="domain" description="Helitron helicase-like" evidence="3">
    <location>
        <begin position="1"/>
        <end position="78"/>
    </location>
</feature>
<dbReference type="EC" id="5.6.2.3" evidence="1"/>
<dbReference type="InterPro" id="IPR010285">
    <property type="entry name" value="DNA_helicase_pif1-like_DEAD"/>
</dbReference>
<dbReference type="PANTHER" id="PTHR10492">
    <property type="match status" value="1"/>
</dbReference>